<comment type="similarity">
    <text evidence="5">Belongs to the 4-toluene sulfonate uptake permease (TSUP) (TC 2.A.102) family.</text>
</comment>
<feature type="transmembrane region" description="Helical" evidence="5">
    <location>
        <begin position="107"/>
        <end position="124"/>
    </location>
</feature>
<dbReference type="Pfam" id="PF01925">
    <property type="entry name" value="TauE"/>
    <property type="match status" value="1"/>
</dbReference>
<dbReference type="PANTHER" id="PTHR43701:SF2">
    <property type="entry name" value="MEMBRANE TRANSPORTER PROTEIN YJNA-RELATED"/>
    <property type="match status" value="1"/>
</dbReference>
<reference evidence="7" key="1">
    <citation type="submission" date="2017-06" db="EMBL/GenBank/DDBJ databases">
        <authorList>
            <person name="Cremers G."/>
        </authorList>
    </citation>
    <scope>NUCLEOTIDE SEQUENCE [LARGE SCALE GENOMIC DNA]</scope>
</reference>
<feature type="transmembrane region" description="Helical" evidence="5">
    <location>
        <begin position="53"/>
        <end position="74"/>
    </location>
</feature>
<evidence type="ECO:0000256" key="2">
    <source>
        <dbReference type="ARBA" id="ARBA00022692"/>
    </source>
</evidence>
<dbReference type="PANTHER" id="PTHR43701">
    <property type="entry name" value="MEMBRANE TRANSPORTER PROTEIN MJ0441-RELATED"/>
    <property type="match status" value="1"/>
</dbReference>
<keyword evidence="7" id="KW-1185">Reference proteome</keyword>
<dbReference type="AlphaFoldDB" id="A0A284VM63"/>
<dbReference type="InterPro" id="IPR002781">
    <property type="entry name" value="TM_pro_TauE-like"/>
</dbReference>
<dbReference type="InterPro" id="IPR051598">
    <property type="entry name" value="TSUP/Inactive_protease-like"/>
</dbReference>
<evidence type="ECO:0000313" key="6">
    <source>
        <dbReference type="EMBL" id="SNQ60338.1"/>
    </source>
</evidence>
<evidence type="ECO:0000256" key="4">
    <source>
        <dbReference type="ARBA" id="ARBA00023136"/>
    </source>
</evidence>
<sequence>MLATGLNSGGCSLLPSDCNCRKYGRHKRRGPFCTFFALVFPALAFGLTPGQSVMLGLITESFGISSSTFAFMRFGLVDKKMAFRSLTGAVPVVIISSVAAFYFPEKLIYFLISLALLISVYSLGHAERIKAFADELASKKSLTITHQHRGTPENVMLTDRNGKVYNYCRCAYRIRLFGYSLGGIFQGMSGFGIGEMGVVSMIVSGIPAKVGVGTNHIIVAGTAIVASTAHLIGSSAGGSATPWNIIAMTVPAVIIGGQLAPYVAARMNTAVLEKVLSVLFVFLAIALLYIGFR</sequence>
<keyword evidence="3 5" id="KW-1133">Transmembrane helix</keyword>
<feature type="transmembrane region" description="Helical" evidence="5">
    <location>
        <begin position="275"/>
        <end position="292"/>
    </location>
</feature>
<comment type="subcellular location">
    <subcellularLocation>
        <location evidence="5">Cell membrane</location>
        <topology evidence="5">Multi-pass membrane protein</topology>
    </subcellularLocation>
    <subcellularLocation>
        <location evidence="1">Membrane</location>
        <topology evidence="1">Multi-pass membrane protein</topology>
    </subcellularLocation>
</comment>
<dbReference type="RefSeq" id="WP_096204656.1">
    <property type="nucleotide sequence ID" value="NZ_FZMP01000085.1"/>
</dbReference>
<name>A0A284VM63_9EURY</name>
<proteinExistence type="inferred from homology"/>
<feature type="transmembrane region" description="Helical" evidence="5">
    <location>
        <begin position="30"/>
        <end position="47"/>
    </location>
</feature>
<accession>A0A284VM63</accession>
<evidence type="ECO:0000256" key="1">
    <source>
        <dbReference type="ARBA" id="ARBA00004141"/>
    </source>
</evidence>
<feature type="transmembrane region" description="Helical" evidence="5">
    <location>
        <begin position="245"/>
        <end position="263"/>
    </location>
</feature>
<protein>
    <recommendedName>
        <fullName evidence="5">Probable membrane transporter protein</fullName>
    </recommendedName>
</protein>
<gene>
    <name evidence="6" type="ORF">MNV_1750004</name>
</gene>
<feature type="transmembrane region" description="Helical" evidence="5">
    <location>
        <begin position="215"/>
        <end position="233"/>
    </location>
</feature>
<dbReference type="Proteomes" id="UP000218615">
    <property type="component" value="Unassembled WGS sequence"/>
</dbReference>
<keyword evidence="5" id="KW-1003">Cell membrane</keyword>
<keyword evidence="4 5" id="KW-0472">Membrane</keyword>
<organism evidence="6 7">
    <name type="scientific">Candidatus Methanoperedens nitratireducens</name>
    <dbReference type="NCBI Taxonomy" id="1392998"/>
    <lineage>
        <taxon>Archaea</taxon>
        <taxon>Methanobacteriati</taxon>
        <taxon>Methanobacteriota</taxon>
        <taxon>Stenosarchaea group</taxon>
        <taxon>Methanomicrobia</taxon>
        <taxon>Methanosarcinales</taxon>
        <taxon>ANME-2 cluster</taxon>
        <taxon>Candidatus Methanoperedentaceae</taxon>
        <taxon>Candidatus Methanoperedens</taxon>
    </lineage>
</organism>
<dbReference type="GO" id="GO:0005886">
    <property type="term" value="C:plasma membrane"/>
    <property type="evidence" value="ECO:0007669"/>
    <property type="project" value="UniProtKB-SubCell"/>
</dbReference>
<dbReference type="EMBL" id="FZMP01000085">
    <property type="protein sequence ID" value="SNQ60338.1"/>
    <property type="molecule type" value="Genomic_DNA"/>
</dbReference>
<feature type="transmembrane region" description="Helical" evidence="5">
    <location>
        <begin position="176"/>
        <end position="203"/>
    </location>
</feature>
<evidence type="ECO:0000256" key="5">
    <source>
        <dbReference type="RuleBase" id="RU363041"/>
    </source>
</evidence>
<evidence type="ECO:0000256" key="3">
    <source>
        <dbReference type="ARBA" id="ARBA00022989"/>
    </source>
</evidence>
<keyword evidence="2 5" id="KW-0812">Transmembrane</keyword>
<feature type="transmembrane region" description="Helical" evidence="5">
    <location>
        <begin position="81"/>
        <end position="101"/>
    </location>
</feature>
<evidence type="ECO:0000313" key="7">
    <source>
        <dbReference type="Proteomes" id="UP000218615"/>
    </source>
</evidence>